<reference evidence="2 3" key="1">
    <citation type="journal article" date="2022" name="Nat. Ecol. Evol.">
        <title>A masculinizing supergene underlies an exaggerated male reproductive morph in a spider.</title>
        <authorList>
            <person name="Hendrickx F."/>
            <person name="De Corte Z."/>
            <person name="Sonet G."/>
            <person name="Van Belleghem S.M."/>
            <person name="Kostlbacher S."/>
            <person name="Vangestel C."/>
        </authorList>
    </citation>
    <scope>NUCLEOTIDE SEQUENCE [LARGE SCALE GENOMIC DNA]</scope>
    <source>
        <strain evidence="2">W744_W776</strain>
    </source>
</reference>
<feature type="signal peptide" evidence="1">
    <location>
        <begin position="1"/>
        <end position="19"/>
    </location>
</feature>
<name>A0AAV6V0H7_9ARAC</name>
<protein>
    <submittedName>
        <fullName evidence="2">Uncharacterized protein</fullName>
    </submittedName>
</protein>
<evidence type="ECO:0000313" key="2">
    <source>
        <dbReference type="EMBL" id="KAG8189593.1"/>
    </source>
</evidence>
<feature type="chain" id="PRO_5043338920" evidence="1">
    <location>
        <begin position="20"/>
        <end position="133"/>
    </location>
</feature>
<evidence type="ECO:0000313" key="3">
    <source>
        <dbReference type="Proteomes" id="UP000827092"/>
    </source>
</evidence>
<dbReference type="EMBL" id="JAFNEN010000211">
    <property type="protein sequence ID" value="KAG8189593.1"/>
    <property type="molecule type" value="Genomic_DNA"/>
</dbReference>
<organism evidence="2 3">
    <name type="scientific">Oedothorax gibbosus</name>
    <dbReference type="NCBI Taxonomy" id="931172"/>
    <lineage>
        <taxon>Eukaryota</taxon>
        <taxon>Metazoa</taxon>
        <taxon>Ecdysozoa</taxon>
        <taxon>Arthropoda</taxon>
        <taxon>Chelicerata</taxon>
        <taxon>Arachnida</taxon>
        <taxon>Araneae</taxon>
        <taxon>Araneomorphae</taxon>
        <taxon>Entelegynae</taxon>
        <taxon>Araneoidea</taxon>
        <taxon>Linyphiidae</taxon>
        <taxon>Erigoninae</taxon>
        <taxon>Oedothorax</taxon>
    </lineage>
</organism>
<sequence length="133" mass="15242">MHCIKFVVFLLVSVVLVSGGDIDESSIFHFLNTRSHGCGRNPLLLILEGTIKESMTTEEVLDILMTRKDILDDIVLMLKYYDDCVRTADGMRYRRKNKVLISEAYNQLQKNEYNRPEVAVLGELAPHQESHKS</sequence>
<dbReference type="Proteomes" id="UP000827092">
    <property type="component" value="Unassembled WGS sequence"/>
</dbReference>
<proteinExistence type="predicted"/>
<gene>
    <name evidence="2" type="ORF">JTE90_023661</name>
</gene>
<dbReference type="AlphaFoldDB" id="A0AAV6V0H7"/>
<comment type="caution">
    <text evidence="2">The sequence shown here is derived from an EMBL/GenBank/DDBJ whole genome shotgun (WGS) entry which is preliminary data.</text>
</comment>
<keyword evidence="3" id="KW-1185">Reference proteome</keyword>
<keyword evidence="1" id="KW-0732">Signal</keyword>
<accession>A0AAV6V0H7</accession>
<evidence type="ECO:0000256" key="1">
    <source>
        <dbReference type="SAM" id="SignalP"/>
    </source>
</evidence>